<gene>
    <name evidence="1" type="ORF">ENQ76_13690</name>
</gene>
<name>A0A7C2NWT4_9PLAN</name>
<reference evidence="1" key="1">
    <citation type="journal article" date="2020" name="mSystems">
        <title>Genome- and Community-Level Interaction Insights into Carbon Utilization and Element Cycling Functions of Hydrothermarchaeota in Hydrothermal Sediment.</title>
        <authorList>
            <person name="Zhou Z."/>
            <person name="Liu Y."/>
            <person name="Xu W."/>
            <person name="Pan J."/>
            <person name="Luo Z.H."/>
            <person name="Li M."/>
        </authorList>
    </citation>
    <scope>NUCLEOTIDE SEQUENCE [LARGE SCALE GENOMIC DNA]</scope>
    <source>
        <strain evidence="1">SpSt-339</strain>
    </source>
</reference>
<sequence>MNVFCDDGVRFEYPDDWSLARETGAGRITLHLQTPGAAFWCLTLLTDCPSAAEAIEAAAAAYQAEYPQVDVYRDVAPLEGGPAAGCNLDFVYVDLVSSVSLRAEETNEFTALVLYQGEDRELEEYRPQFEAVTASLRYGGELAEG</sequence>
<organism evidence="1">
    <name type="scientific">Schlesneria paludicola</name>
    <dbReference type="NCBI Taxonomy" id="360056"/>
    <lineage>
        <taxon>Bacteria</taxon>
        <taxon>Pseudomonadati</taxon>
        <taxon>Planctomycetota</taxon>
        <taxon>Planctomycetia</taxon>
        <taxon>Planctomycetales</taxon>
        <taxon>Planctomycetaceae</taxon>
        <taxon>Schlesneria</taxon>
    </lineage>
</organism>
<protein>
    <recommendedName>
        <fullName evidence="2">DUF1795 domain-containing protein</fullName>
    </recommendedName>
</protein>
<dbReference type="EMBL" id="DSOK01000376">
    <property type="protein sequence ID" value="HEN16508.1"/>
    <property type="molecule type" value="Genomic_DNA"/>
</dbReference>
<evidence type="ECO:0008006" key="2">
    <source>
        <dbReference type="Google" id="ProtNLM"/>
    </source>
</evidence>
<accession>A0A7C2NWT4</accession>
<comment type="caution">
    <text evidence="1">The sequence shown here is derived from an EMBL/GenBank/DDBJ whole genome shotgun (WGS) entry which is preliminary data.</text>
</comment>
<proteinExistence type="predicted"/>
<evidence type="ECO:0000313" key="1">
    <source>
        <dbReference type="EMBL" id="HEN16508.1"/>
    </source>
</evidence>
<dbReference type="AlphaFoldDB" id="A0A7C2NWT4"/>